<feature type="non-terminal residue" evidence="4">
    <location>
        <position position="1"/>
    </location>
</feature>
<reference evidence="5" key="1">
    <citation type="submission" date="2016-04" db="EMBL/GenBank/DDBJ databases">
        <title>Cephalotus genome sequencing.</title>
        <authorList>
            <person name="Fukushima K."/>
            <person name="Hasebe M."/>
            <person name="Fang X."/>
        </authorList>
    </citation>
    <scope>NUCLEOTIDE SEQUENCE [LARGE SCALE GENOMIC DNA]</scope>
    <source>
        <strain evidence="5">cv. St1</strain>
    </source>
</reference>
<gene>
    <name evidence="4" type="ORF">CFOL_v3_19689</name>
</gene>
<dbReference type="Gene3D" id="1.25.40.10">
    <property type="entry name" value="Tetratricopeptide repeat domain"/>
    <property type="match status" value="5"/>
</dbReference>
<keyword evidence="5" id="KW-1185">Reference proteome</keyword>
<organism evidence="4 5">
    <name type="scientific">Cephalotus follicularis</name>
    <name type="common">Albany pitcher plant</name>
    <dbReference type="NCBI Taxonomy" id="3775"/>
    <lineage>
        <taxon>Eukaryota</taxon>
        <taxon>Viridiplantae</taxon>
        <taxon>Streptophyta</taxon>
        <taxon>Embryophyta</taxon>
        <taxon>Tracheophyta</taxon>
        <taxon>Spermatophyta</taxon>
        <taxon>Magnoliopsida</taxon>
        <taxon>eudicotyledons</taxon>
        <taxon>Gunneridae</taxon>
        <taxon>Pentapetalae</taxon>
        <taxon>rosids</taxon>
        <taxon>fabids</taxon>
        <taxon>Oxalidales</taxon>
        <taxon>Cephalotaceae</taxon>
        <taxon>Cephalotus</taxon>
    </lineage>
</organism>
<evidence type="ECO:0000313" key="5">
    <source>
        <dbReference type="Proteomes" id="UP000187406"/>
    </source>
</evidence>
<keyword evidence="1" id="KW-0677">Repeat</keyword>
<accession>A0A1Q3C7R2</accession>
<feature type="repeat" description="PPR" evidence="3">
    <location>
        <begin position="418"/>
        <end position="452"/>
    </location>
</feature>
<evidence type="ECO:0000256" key="1">
    <source>
        <dbReference type="ARBA" id="ARBA00022737"/>
    </source>
</evidence>
<dbReference type="InterPro" id="IPR046848">
    <property type="entry name" value="E_motif"/>
</dbReference>
<dbReference type="PROSITE" id="PS51375">
    <property type="entry name" value="PPR"/>
    <property type="match status" value="5"/>
</dbReference>
<feature type="non-terminal residue" evidence="4">
    <location>
        <position position="579"/>
    </location>
</feature>
<dbReference type="FunFam" id="1.25.40.10:FF:000196">
    <property type="entry name" value="Pentatricopeptide repeat-containing protein At4g14850"/>
    <property type="match status" value="1"/>
</dbReference>
<dbReference type="Proteomes" id="UP000187406">
    <property type="component" value="Unassembled WGS sequence"/>
</dbReference>
<dbReference type="SUPFAM" id="SSF48452">
    <property type="entry name" value="TPR-like"/>
    <property type="match status" value="1"/>
</dbReference>
<name>A0A1Q3C7R2_CEPFO</name>
<dbReference type="NCBIfam" id="TIGR00756">
    <property type="entry name" value="PPR"/>
    <property type="match status" value="4"/>
</dbReference>
<dbReference type="PANTHER" id="PTHR47926">
    <property type="entry name" value="PENTATRICOPEPTIDE REPEAT-CONTAINING PROTEIN"/>
    <property type="match status" value="1"/>
</dbReference>
<dbReference type="GO" id="GO:0009451">
    <property type="term" value="P:RNA modification"/>
    <property type="evidence" value="ECO:0007669"/>
    <property type="project" value="InterPro"/>
</dbReference>
<feature type="repeat" description="PPR" evidence="3">
    <location>
        <begin position="453"/>
        <end position="488"/>
    </location>
</feature>
<proteinExistence type="inferred from homology"/>
<feature type="repeat" description="PPR" evidence="3">
    <location>
        <begin position="149"/>
        <end position="183"/>
    </location>
</feature>
<dbReference type="InterPro" id="IPR011990">
    <property type="entry name" value="TPR-like_helical_dom_sf"/>
</dbReference>
<dbReference type="AlphaFoldDB" id="A0A1Q3C7R2"/>
<dbReference type="InterPro" id="IPR002885">
    <property type="entry name" value="PPR_rpt"/>
</dbReference>
<feature type="repeat" description="PPR" evidence="3">
    <location>
        <begin position="317"/>
        <end position="351"/>
    </location>
</feature>
<dbReference type="Pfam" id="PF20431">
    <property type="entry name" value="E_motif"/>
    <property type="match status" value="1"/>
</dbReference>
<dbReference type="InParanoid" id="A0A1Q3C7R2"/>
<protein>
    <submittedName>
        <fullName evidence="4">PPR domain-containing protein/PPR_1 domain-containing protein/PPR_2 domain-containing protein</fullName>
    </submittedName>
</protein>
<comment type="similarity">
    <text evidence="2">Belongs to the PPR family. PCMP-E subfamily.</text>
</comment>
<dbReference type="FunFam" id="1.25.40.10:FF:000090">
    <property type="entry name" value="Pentatricopeptide repeat-containing protein, chloroplastic"/>
    <property type="match status" value="1"/>
</dbReference>
<sequence length="579" mass="64412">GKSIHSHLIRCGLSHDVFVANNLISMYIDLTFYTDAQKMFDEMSERNVVTWTSMVSAYNSNGRPDKAIELYTKMLESDSEKPNGFMYSAVLKACGLMGDIELGKVIHKVISRDKLDHDVVLMNTLMDMYVKCGNLSDALIVFDGILCPNLISWNTIISGYCKEGLMEEAVNLFNQMVDRNAVSWNSIIAGFTDIGSLNALKFVRMMHQEGHKLDKFTFPCALKTCGYHGLLAKGKQIHCYVLKSGFKSSCFTVSALVDMYSNCSVLDEAIKLFDEYSSCNPSVRDNLALWNSMLSGCVINEHNRAAVRLFRRLPNKDIVAWSGLIMGCAKMGLNSLVFSIFRDMVSSDLEVDQFVISCVLKVCSSLASLESGKQIHAFCIKSGYESEGVTVTALVDVYSKCGEIEDGLVLFNCTPERDVVSWTGIIVGCGQNGRAKEAIQYFHEMILLELKPNEVTFLGVLSACRHAGLVEEAWTIFKSMIYEYGLEPYLEHYYCMVDLLGQAGCFKEAEELIAGMPVKPDKTIWGSLLGSCGTHNNIELVNSIAKHLLTTSPDDPSIYVMLSNVYATLGMWVHLSKVR</sequence>
<feature type="repeat" description="PPR" evidence="3">
    <location>
        <begin position="47"/>
        <end position="81"/>
    </location>
</feature>
<dbReference type="Pfam" id="PF01535">
    <property type="entry name" value="PPR"/>
    <property type="match status" value="6"/>
</dbReference>
<dbReference type="InterPro" id="IPR046960">
    <property type="entry name" value="PPR_At4g14850-like_plant"/>
</dbReference>
<dbReference type="FunFam" id="1.25.40.10:FF:000442">
    <property type="entry name" value="Pentatricopeptide repeat-containing protein At3g49710"/>
    <property type="match status" value="1"/>
</dbReference>
<dbReference type="Pfam" id="PF13041">
    <property type="entry name" value="PPR_2"/>
    <property type="match status" value="2"/>
</dbReference>
<evidence type="ECO:0000256" key="2">
    <source>
        <dbReference type="ARBA" id="ARBA00061659"/>
    </source>
</evidence>
<evidence type="ECO:0000313" key="4">
    <source>
        <dbReference type="EMBL" id="GAV76214.1"/>
    </source>
</evidence>
<dbReference type="OrthoDB" id="185373at2759"/>
<dbReference type="FunCoup" id="A0A1Q3C7R2">
    <property type="interactions" value="67"/>
</dbReference>
<dbReference type="Pfam" id="PF12854">
    <property type="entry name" value="PPR_1"/>
    <property type="match status" value="1"/>
</dbReference>
<evidence type="ECO:0000256" key="3">
    <source>
        <dbReference type="PROSITE-ProRule" id="PRU00708"/>
    </source>
</evidence>
<comment type="caution">
    <text evidence="4">The sequence shown here is derived from an EMBL/GenBank/DDBJ whole genome shotgun (WGS) entry which is preliminary data.</text>
</comment>
<dbReference type="EMBL" id="BDDD01001464">
    <property type="protein sequence ID" value="GAV76214.1"/>
    <property type="molecule type" value="Genomic_DNA"/>
</dbReference>
<dbReference type="GO" id="GO:0003723">
    <property type="term" value="F:RNA binding"/>
    <property type="evidence" value="ECO:0007669"/>
    <property type="project" value="InterPro"/>
</dbReference>